<evidence type="ECO:0000259" key="1">
    <source>
        <dbReference type="Pfam" id="PF06527"/>
    </source>
</evidence>
<protein>
    <recommendedName>
        <fullName evidence="1">TniQ domain-containing protein</fullName>
    </recommendedName>
</protein>
<dbReference type="InterPro" id="IPR009492">
    <property type="entry name" value="TniQ"/>
</dbReference>
<evidence type="ECO:0000313" key="3">
    <source>
        <dbReference type="Proteomes" id="UP000272136"/>
    </source>
</evidence>
<sequence>MFLQRPKPYSDESLESFFIRVANKNGYSDVHRFLEATKGFLQDIDHNAYQTFPTNIAKINPCLAKDSSGARTASLLKLAQLTFNEPTELLGLAINRTNLKYSPSTSAVIRGSEVFPRSLLRTKSIPCCPLCLQENGYASYLWHFEGYDHCHIHDVPLLNSCRCGAEHDYRVSSLSGMCGSCEATLAIKSREKSHSATLSVANWLAGNECKNLPHVPRSYRWGLVHWWSHISDNEFDHFSFVQFFSNWPRAFHSMIDDEIEFNLEHAIVGKKELRVKDLFGRIFFSSIRLPERNLQQNIVLGELLRHVEAHLWDNEGLLANLRMNALEATVFLNCSLDEIASMVEQRILKPNRKPKPNMPLAVNDYLFYFGDIFCLWLAEFQTDEFNRSFYVSRW</sequence>
<feature type="domain" description="TniQ" evidence="1">
    <location>
        <begin position="5"/>
        <end position="157"/>
    </location>
</feature>
<evidence type="ECO:0000313" key="2">
    <source>
        <dbReference type="EMBL" id="AYO17538.1"/>
    </source>
</evidence>
<dbReference type="RefSeq" id="WP_031429603.1">
    <property type="nucleotide sequence ID" value="NZ_CP033138.1"/>
</dbReference>
<reference evidence="2 3" key="1">
    <citation type="submission" date="2018-10" db="EMBL/GenBank/DDBJ databases">
        <title>Whole Genome of Vibrio owensii strain 170502, isolated from Acute Hepatopancreatic Necrosis Disease (AHPND) shrimp.</title>
        <authorList>
            <person name="Yan M."/>
            <person name="Wang X."/>
            <person name="Wang Y."/>
        </authorList>
    </citation>
    <scope>NUCLEOTIDE SEQUENCE [LARGE SCALE GENOMIC DNA]</scope>
    <source>
        <strain evidence="2 3">1700302</strain>
    </source>
</reference>
<keyword evidence="3" id="KW-1185">Reference proteome</keyword>
<gene>
    <name evidence="2" type="ORF">D0812_24590</name>
</gene>
<accession>A0ABN5Q9J6</accession>
<name>A0ABN5Q9J6_9VIBR</name>
<organism evidence="2 3">
    <name type="scientific">Vibrio owensii</name>
    <dbReference type="NCBI Taxonomy" id="696485"/>
    <lineage>
        <taxon>Bacteria</taxon>
        <taxon>Pseudomonadati</taxon>
        <taxon>Pseudomonadota</taxon>
        <taxon>Gammaproteobacteria</taxon>
        <taxon>Vibrionales</taxon>
        <taxon>Vibrionaceae</taxon>
        <taxon>Vibrio</taxon>
    </lineage>
</organism>
<dbReference type="EMBL" id="CP033138">
    <property type="protein sequence ID" value="AYO17538.1"/>
    <property type="molecule type" value="Genomic_DNA"/>
</dbReference>
<dbReference type="Proteomes" id="UP000272136">
    <property type="component" value="Chromosome 2"/>
</dbReference>
<proteinExistence type="predicted"/>
<dbReference type="Pfam" id="PF06527">
    <property type="entry name" value="TniQ"/>
    <property type="match status" value="1"/>
</dbReference>